<evidence type="ECO:0000313" key="1">
    <source>
        <dbReference type="EMBL" id="PNX62172.1"/>
    </source>
</evidence>
<protein>
    <submittedName>
        <fullName evidence="1">Uncharacterized protein</fullName>
    </submittedName>
</protein>
<proteinExistence type="predicted"/>
<reference evidence="1 2" key="1">
    <citation type="journal article" date="2014" name="Am. J. Bot.">
        <title>Genome assembly and annotation for red clover (Trifolium pratense; Fabaceae).</title>
        <authorList>
            <person name="Istvanek J."/>
            <person name="Jaros M."/>
            <person name="Krenek A."/>
            <person name="Repkova J."/>
        </authorList>
    </citation>
    <scope>NUCLEOTIDE SEQUENCE [LARGE SCALE GENOMIC DNA]</scope>
    <source>
        <strain evidence="2">cv. Tatra</strain>
        <tissue evidence="1">Young leaves</tissue>
    </source>
</reference>
<evidence type="ECO:0000313" key="2">
    <source>
        <dbReference type="Proteomes" id="UP000236291"/>
    </source>
</evidence>
<gene>
    <name evidence="1" type="ORF">L195_g061025</name>
</gene>
<feature type="non-terminal residue" evidence="1">
    <location>
        <position position="85"/>
    </location>
</feature>
<reference evidence="1 2" key="2">
    <citation type="journal article" date="2017" name="Front. Plant Sci.">
        <title>Gene Classification and Mining of Molecular Markers Useful in Red Clover (Trifolium pratense) Breeding.</title>
        <authorList>
            <person name="Istvanek J."/>
            <person name="Dluhosova J."/>
            <person name="Dluhos P."/>
            <person name="Patkova L."/>
            <person name="Nedelnik J."/>
            <person name="Repkova J."/>
        </authorList>
    </citation>
    <scope>NUCLEOTIDE SEQUENCE [LARGE SCALE GENOMIC DNA]</scope>
    <source>
        <strain evidence="2">cv. Tatra</strain>
        <tissue evidence="1">Young leaves</tissue>
    </source>
</reference>
<name>A0A2K3K7C5_TRIPR</name>
<comment type="caution">
    <text evidence="1">The sequence shown here is derived from an EMBL/GenBank/DDBJ whole genome shotgun (WGS) entry which is preliminary data.</text>
</comment>
<organism evidence="1 2">
    <name type="scientific">Trifolium pratense</name>
    <name type="common">Red clover</name>
    <dbReference type="NCBI Taxonomy" id="57577"/>
    <lineage>
        <taxon>Eukaryota</taxon>
        <taxon>Viridiplantae</taxon>
        <taxon>Streptophyta</taxon>
        <taxon>Embryophyta</taxon>
        <taxon>Tracheophyta</taxon>
        <taxon>Spermatophyta</taxon>
        <taxon>Magnoliopsida</taxon>
        <taxon>eudicotyledons</taxon>
        <taxon>Gunneridae</taxon>
        <taxon>Pentapetalae</taxon>
        <taxon>rosids</taxon>
        <taxon>fabids</taxon>
        <taxon>Fabales</taxon>
        <taxon>Fabaceae</taxon>
        <taxon>Papilionoideae</taxon>
        <taxon>50 kb inversion clade</taxon>
        <taxon>NPAAA clade</taxon>
        <taxon>Hologalegina</taxon>
        <taxon>IRL clade</taxon>
        <taxon>Trifolieae</taxon>
        <taxon>Trifolium</taxon>
    </lineage>
</organism>
<accession>A0A2K3K7C5</accession>
<dbReference type="AlphaFoldDB" id="A0A2K3K7C5"/>
<dbReference type="Proteomes" id="UP000236291">
    <property type="component" value="Unassembled WGS sequence"/>
</dbReference>
<sequence>MSAGVKVQNALGVEDSVTSLRIARTQSLVSTAMRRVTLVPIVRNQRRVGERFLLWMVVMQGRNRWWKCNLGVGKQDEKFLSEVVF</sequence>
<dbReference type="EMBL" id="ASHM01146187">
    <property type="protein sequence ID" value="PNX62172.1"/>
    <property type="molecule type" value="Genomic_DNA"/>
</dbReference>